<feature type="region of interest" description="Disordered" evidence="1">
    <location>
        <begin position="156"/>
        <end position="273"/>
    </location>
</feature>
<evidence type="ECO:0000313" key="4">
    <source>
        <dbReference type="Proteomes" id="UP000001197"/>
    </source>
</evidence>
<dbReference type="VEuPathDB" id="FungiDB:PODANS_7_1860"/>
<reference evidence="4" key="3">
    <citation type="journal article" date="2014" name="Genetics">
        <title>Maintaining two mating types: Structure of the mating type locus and its role in heterokaryosis in Podospora anserina.</title>
        <authorList>
            <person name="Grognet P."/>
            <person name="Bidard F."/>
            <person name="Kuchly C."/>
            <person name="Tong L.C.H."/>
            <person name="Coppin E."/>
            <person name="Benkhali J.A."/>
            <person name="Couloux A."/>
            <person name="Wincker P."/>
            <person name="Debuchy R."/>
            <person name="Silar P."/>
        </authorList>
    </citation>
    <scope>GENOME REANNOTATION</scope>
    <source>
        <strain evidence="4">S / ATCC MYA-4624 / DSM 980 / FGSC 10383</strain>
    </source>
</reference>
<dbReference type="STRING" id="515849.B2AVT5"/>
<dbReference type="InParanoid" id="B2AVT5"/>
<dbReference type="InterPro" id="IPR018800">
    <property type="entry name" value="PRCC"/>
</dbReference>
<feature type="region of interest" description="Disordered" evidence="1">
    <location>
        <begin position="472"/>
        <end position="493"/>
    </location>
</feature>
<feature type="region of interest" description="Disordered" evidence="1">
    <location>
        <begin position="1"/>
        <end position="33"/>
    </location>
</feature>
<dbReference type="PANTHER" id="PTHR13621:SF2">
    <property type="entry name" value="PROLINE-RICH PROTEIN PRCC"/>
    <property type="match status" value="1"/>
</dbReference>
<dbReference type="Pfam" id="PF10253">
    <property type="entry name" value="PRCC"/>
    <property type="match status" value="1"/>
</dbReference>
<dbReference type="KEGG" id="pan:PODANSg4871"/>
<dbReference type="Proteomes" id="UP000001197">
    <property type="component" value="Chromosome 7"/>
</dbReference>
<dbReference type="RefSeq" id="XP_001907836.1">
    <property type="nucleotide sequence ID" value="XM_001907801.1"/>
</dbReference>
<dbReference type="OrthoDB" id="2555634at2759"/>
<dbReference type="eggNOG" id="ENOG502S8PK">
    <property type="taxonomic scope" value="Eukaryota"/>
</dbReference>
<reference evidence="3" key="4">
    <citation type="submission" date="2014-09" db="EMBL/GenBank/DDBJ databases">
        <title>Maintaining two mating types: Structure of the mating type locus and its role in heterokaryosis in Podospora anserina.</title>
        <authorList>
            <person name="Grognet P."/>
            <person name="Bidard F."/>
            <person name="Kuchly C."/>
            <person name="Chan Ho Tong L."/>
            <person name="Coppin E."/>
            <person name="Ait Benkhali J."/>
            <person name="Couloux A."/>
            <person name="Wincker P."/>
            <person name="Debuchy R."/>
            <person name="Silar P."/>
        </authorList>
    </citation>
    <scope>NUCLEOTIDE SEQUENCE</scope>
</reference>
<reference evidence="2" key="2">
    <citation type="submission" date="2008-07" db="EMBL/GenBank/DDBJ databases">
        <authorList>
            <person name="Genoscope - CEA"/>
        </authorList>
    </citation>
    <scope>NUCLEOTIDE SEQUENCE</scope>
    <source>
        <strain evidence="2">S mat+</strain>
    </source>
</reference>
<evidence type="ECO:0000313" key="3">
    <source>
        <dbReference type="EMBL" id="CDP31982.1"/>
    </source>
</evidence>
<organism evidence="2">
    <name type="scientific">Podospora anserina (strain S / ATCC MYA-4624 / DSM 980 / FGSC 10383)</name>
    <name type="common">Pleurage anserina</name>
    <dbReference type="NCBI Taxonomy" id="515849"/>
    <lineage>
        <taxon>Eukaryota</taxon>
        <taxon>Fungi</taxon>
        <taxon>Dikarya</taxon>
        <taxon>Ascomycota</taxon>
        <taxon>Pezizomycotina</taxon>
        <taxon>Sordariomycetes</taxon>
        <taxon>Sordariomycetidae</taxon>
        <taxon>Sordariales</taxon>
        <taxon>Podosporaceae</taxon>
        <taxon>Podospora</taxon>
        <taxon>Podospora anserina</taxon>
    </lineage>
</organism>
<dbReference type="GeneID" id="6192234"/>
<dbReference type="AlphaFoldDB" id="B2AVT5"/>
<keyword evidence="4" id="KW-1185">Reference proteome</keyword>
<gene>
    <name evidence="2" type="ORF">PODANS_7_1860</name>
</gene>
<dbReference type="EMBL" id="FO904942">
    <property type="protein sequence ID" value="CDP31982.1"/>
    <property type="molecule type" value="Genomic_DNA"/>
</dbReference>
<protein>
    <submittedName>
        <fullName evidence="2">Podospora anserina S mat+ genomic DNA chromosome 7, supercontig 1</fullName>
    </submittedName>
</protein>
<feature type="compositionally biased region" description="Low complexity" evidence="1">
    <location>
        <begin position="197"/>
        <end position="208"/>
    </location>
</feature>
<evidence type="ECO:0000256" key="1">
    <source>
        <dbReference type="SAM" id="MobiDB-lite"/>
    </source>
</evidence>
<name>B2AVT5_PODAN</name>
<dbReference type="PANTHER" id="PTHR13621">
    <property type="entry name" value="PROLINE-RICH PROTEIN PRCC"/>
    <property type="match status" value="1"/>
</dbReference>
<feature type="compositionally biased region" description="Basic and acidic residues" evidence="1">
    <location>
        <begin position="13"/>
        <end position="28"/>
    </location>
</feature>
<dbReference type="HOGENOM" id="CLU_043185_0_0_1"/>
<feature type="region of interest" description="Disordered" evidence="1">
    <location>
        <begin position="308"/>
        <end position="377"/>
    </location>
</feature>
<accession>B2AVT5</accession>
<reference evidence="2 4" key="1">
    <citation type="journal article" date="2008" name="Genome Biol.">
        <title>The genome sequence of the model ascomycete fungus Podospora anserina.</title>
        <authorList>
            <person name="Espagne E."/>
            <person name="Lespinet O."/>
            <person name="Malagnac F."/>
            <person name="Da Silva C."/>
            <person name="Jaillon O."/>
            <person name="Porcel B.M."/>
            <person name="Couloux A."/>
            <person name="Aury J.-M."/>
            <person name="Segurens B."/>
            <person name="Poulain J."/>
            <person name="Anthouard V."/>
            <person name="Grossetete S."/>
            <person name="Khalili H."/>
            <person name="Coppin E."/>
            <person name="Dequard-Chablat M."/>
            <person name="Picard M."/>
            <person name="Contamine V."/>
            <person name="Arnaise S."/>
            <person name="Bourdais A."/>
            <person name="Berteaux-Lecellier V."/>
            <person name="Gautheret D."/>
            <person name="de Vries R.P."/>
            <person name="Battaglia E."/>
            <person name="Coutinho P.M."/>
            <person name="Danchin E.G.J."/>
            <person name="Henrissat B."/>
            <person name="El Khoury R."/>
            <person name="Sainsard-Chanet A."/>
            <person name="Boivin A."/>
            <person name="Pinan-Lucarre B."/>
            <person name="Sellem C.H."/>
            <person name="Debuchy R."/>
            <person name="Wincker P."/>
            <person name="Weissenbach J."/>
            <person name="Silar P."/>
        </authorList>
    </citation>
    <scope>NUCLEOTIDE SEQUENCE [LARGE SCALE GENOMIC DNA]</scope>
    <source>
        <strain evidence="4">S / ATCC MYA-4624 / DSM 980 / FGSC 10383</strain>
        <strain evidence="2">S mat+</strain>
    </source>
</reference>
<evidence type="ECO:0000313" key="2">
    <source>
        <dbReference type="EMBL" id="CAP68509.1"/>
    </source>
</evidence>
<proteinExistence type="predicted"/>
<dbReference type="GO" id="GO:0005634">
    <property type="term" value="C:nucleus"/>
    <property type="evidence" value="ECO:0007669"/>
    <property type="project" value="TreeGrafter"/>
</dbReference>
<feature type="compositionally biased region" description="Low complexity" evidence="1">
    <location>
        <begin position="115"/>
        <end position="131"/>
    </location>
</feature>
<sequence length="493" mass="52299">MARSPPRVPDAWRICHGDREPHRSRNRDNCGFSEDTLIDCQSRETTESSLHCGWSLPRLIDKVAAPLTVAEAINCLPPTNPNPKFQSSSSARKRHHLINMGLVDYSDSDSDAELPQPQAQKPASVPAASAANNKKPFQKLVGGSGKIVVNLPTTSAAGKTADNDGPHAKRAKTTTGGSRFGNFGSFLPPPKKTTAIAASSDSSSDSSARQPGSAPAPRVNLRTGAEPAFVRGGDDGYGDSSSTSGGGGLNLPAPKKSSGPSIPEGQKPESEVKLVGKPLMFKPLSVVRKKTGLNAKKKTTATATVAKTEVPARVSTPTEAVITDPPVPPSPQKKHVSLFSVDDDEDAPPPVPTATTTTGAYEPLFTVPEPSPTLQHAHDVTAPYPVETTQPSNPVPDAFAGLSKAARRELFGRSDQVPTNMINFNMEAEYNSNEALRQSGEQQVYNPIRSIAPGKHSLRQVVNMAQNNQSALEDSFAKGKQNKSDAAGRYGWK</sequence>
<feature type="region of interest" description="Disordered" evidence="1">
    <location>
        <begin position="106"/>
        <end position="131"/>
    </location>
</feature>
<dbReference type="EMBL" id="CU633900">
    <property type="protein sequence ID" value="CAP68509.1"/>
    <property type="molecule type" value="Genomic_DNA"/>
</dbReference>